<name>A0ABY2YPT7_HAEHA</name>
<feature type="region of interest" description="Disordered" evidence="1">
    <location>
        <begin position="199"/>
        <end position="218"/>
    </location>
</feature>
<dbReference type="RefSeq" id="WP_118805958.1">
    <property type="nucleotide sequence ID" value="NZ_QQMK01000009.1"/>
</dbReference>
<keyword evidence="3" id="KW-1185">Reference proteome</keyword>
<comment type="caution">
    <text evidence="2">The sequence shown here is derived from an EMBL/GenBank/DDBJ whole genome shotgun (WGS) entry which is preliminary data.</text>
</comment>
<organism evidence="2 3">
    <name type="scientific">Haemophilus haemolyticus</name>
    <dbReference type="NCBI Taxonomy" id="726"/>
    <lineage>
        <taxon>Bacteria</taxon>
        <taxon>Pseudomonadati</taxon>
        <taxon>Pseudomonadota</taxon>
        <taxon>Gammaproteobacteria</taxon>
        <taxon>Pasteurellales</taxon>
        <taxon>Pasteurellaceae</taxon>
        <taxon>Haemophilus</taxon>
    </lineage>
</organism>
<dbReference type="Proteomes" id="UP000318353">
    <property type="component" value="Unassembled WGS sequence"/>
</dbReference>
<evidence type="ECO:0000256" key="1">
    <source>
        <dbReference type="SAM" id="MobiDB-lite"/>
    </source>
</evidence>
<evidence type="ECO:0000313" key="3">
    <source>
        <dbReference type="Proteomes" id="UP000318353"/>
    </source>
</evidence>
<evidence type="ECO:0000313" key="2">
    <source>
        <dbReference type="EMBL" id="TPH04147.1"/>
    </source>
</evidence>
<proteinExistence type="predicted"/>
<accession>A0ABY2YPT7</accession>
<protein>
    <submittedName>
        <fullName evidence="2">Uncharacterized protein</fullName>
    </submittedName>
</protein>
<feature type="compositionally biased region" description="Basic residues" evidence="1">
    <location>
        <begin position="207"/>
        <end position="218"/>
    </location>
</feature>
<reference evidence="2 3" key="1">
    <citation type="submission" date="2019-01" db="EMBL/GenBank/DDBJ databases">
        <title>Comparative genomic analysis identifies haemin-independent Haemophilus haemolyticus: a formal re-classification of Haemophilus intermedius.</title>
        <authorList>
            <person name="Harris T.M."/>
            <person name="Price E.P."/>
            <person name="Sarovich D.S."/>
            <person name="Norskov-Lauritsen N."/>
            <person name="Beissbarth J."/>
            <person name="Chang A.B."/>
            <person name="Smith-Vaughan H.C."/>
        </authorList>
    </citation>
    <scope>NUCLEOTIDE SEQUENCE [LARGE SCALE GENOMIC DNA]</scope>
    <source>
        <strain evidence="2 3">CCUG 15949</strain>
    </source>
</reference>
<gene>
    <name evidence="2" type="ORF">EUX50_06020</name>
</gene>
<sequence>MSKLLDVDLEEQKTVKEWLKIYGISFDENQTDEELRKLLFNNFIPPKKLAIEYLFTGKTPEKKLGEAIDLLDKLEYLIFHWVREKNKFIIDILSNGVTAEKMMEHNEKDNEYGELSLDCIGCLKTDFNELYALSEVSPTAERMKLGKNQKTKKPDQIKAEEWVKDVWRMHPDVTQGQMAIDVKDALDLPQTIKTITGWIKPLDPQKGKRKRKPKDYHP</sequence>
<dbReference type="EMBL" id="SDPH01000023">
    <property type="protein sequence ID" value="TPH04147.1"/>
    <property type="molecule type" value="Genomic_DNA"/>
</dbReference>